<protein>
    <submittedName>
        <fullName evidence="3">Uncharacterized protein</fullName>
    </submittedName>
</protein>
<keyword evidence="2" id="KW-1133">Transmembrane helix</keyword>
<evidence type="ECO:0000313" key="4">
    <source>
        <dbReference type="Proteomes" id="UP000799444"/>
    </source>
</evidence>
<dbReference type="Proteomes" id="UP000799444">
    <property type="component" value="Unassembled WGS sequence"/>
</dbReference>
<accession>A0A9P4R0R7</accession>
<evidence type="ECO:0000256" key="2">
    <source>
        <dbReference type="SAM" id="Phobius"/>
    </source>
</evidence>
<keyword evidence="2" id="KW-0472">Membrane</keyword>
<feature type="region of interest" description="Disordered" evidence="1">
    <location>
        <begin position="195"/>
        <end position="220"/>
    </location>
</feature>
<reference evidence="3" key="1">
    <citation type="journal article" date="2020" name="Stud. Mycol.">
        <title>101 Dothideomycetes genomes: a test case for predicting lifestyles and emergence of pathogens.</title>
        <authorList>
            <person name="Haridas S."/>
            <person name="Albert R."/>
            <person name="Binder M."/>
            <person name="Bloem J."/>
            <person name="Labutti K."/>
            <person name="Salamov A."/>
            <person name="Andreopoulos B."/>
            <person name="Baker S."/>
            <person name="Barry K."/>
            <person name="Bills G."/>
            <person name="Bluhm B."/>
            <person name="Cannon C."/>
            <person name="Castanera R."/>
            <person name="Culley D."/>
            <person name="Daum C."/>
            <person name="Ezra D."/>
            <person name="Gonzalez J."/>
            <person name="Henrissat B."/>
            <person name="Kuo A."/>
            <person name="Liang C."/>
            <person name="Lipzen A."/>
            <person name="Lutzoni F."/>
            <person name="Magnuson J."/>
            <person name="Mondo S."/>
            <person name="Nolan M."/>
            <person name="Ohm R."/>
            <person name="Pangilinan J."/>
            <person name="Park H.-J."/>
            <person name="Ramirez L."/>
            <person name="Alfaro M."/>
            <person name="Sun H."/>
            <person name="Tritt A."/>
            <person name="Yoshinaga Y."/>
            <person name="Zwiers L.-H."/>
            <person name="Turgeon B."/>
            <person name="Goodwin S."/>
            <person name="Spatafora J."/>
            <person name="Crous P."/>
            <person name="Grigoriev I."/>
        </authorList>
    </citation>
    <scope>NUCLEOTIDE SEQUENCE</scope>
    <source>
        <strain evidence="3">CBS 125425</strain>
    </source>
</reference>
<organism evidence="3 4">
    <name type="scientific">Polyplosphaeria fusca</name>
    <dbReference type="NCBI Taxonomy" id="682080"/>
    <lineage>
        <taxon>Eukaryota</taxon>
        <taxon>Fungi</taxon>
        <taxon>Dikarya</taxon>
        <taxon>Ascomycota</taxon>
        <taxon>Pezizomycotina</taxon>
        <taxon>Dothideomycetes</taxon>
        <taxon>Pleosporomycetidae</taxon>
        <taxon>Pleosporales</taxon>
        <taxon>Tetraplosphaeriaceae</taxon>
        <taxon>Polyplosphaeria</taxon>
    </lineage>
</organism>
<proteinExistence type="predicted"/>
<feature type="transmembrane region" description="Helical" evidence="2">
    <location>
        <begin position="225"/>
        <end position="246"/>
    </location>
</feature>
<evidence type="ECO:0000256" key="1">
    <source>
        <dbReference type="SAM" id="MobiDB-lite"/>
    </source>
</evidence>
<gene>
    <name evidence="3" type="ORF">EJ04DRAFT_512354</name>
</gene>
<dbReference type="AlphaFoldDB" id="A0A9P4R0R7"/>
<keyword evidence="2" id="KW-0812">Transmembrane</keyword>
<keyword evidence="4" id="KW-1185">Reference proteome</keyword>
<feature type="compositionally biased region" description="Basic and acidic residues" evidence="1">
    <location>
        <begin position="297"/>
        <end position="313"/>
    </location>
</feature>
<name>A0A9P4R0R7_9PLEO</name>
<sequence>MPDEWPYNFTSSWTFPPPLSHDFFVSWVLSSSQTNETESTNDMIKAAVGQTNAPTPTDFGNPDIELRVGDVVVTDWADSSPRTLSLNCMVCNEGRNAGSAPRKGAGIVDACENWTSTSHISNFPRTSTSHTPNSPFAIPDSLSDIIALSPSAVALCIFSLEQGLQALDWSVPFPVLNSGRVSAHWRFSATQPRGEEDWSILSSPSSAAGTDAGEVTGDGEGKNQAGIIVGVLFGIGVVSGVLIWWYQRRKRANGGGGGEEAAAARASEGRELQVLPMQTHRPVGGAREEPPPPTYHEALRGQKVTEAEVERGRYVGPGT</sequence>
<dbReference type="EMBL" id="ML996145">
    <property type="protein sequence ID" value="KAF2734651.1"/>
    <property type="molecule type" value="Genomic_DNA"/>
</dbReference>
<evidence type="ECO:0000313" key="3">
    <source>
        <dbReference type="EMBL" id="KAF2734651.1"/>
    </source>
</evidence>
<feature type="region of interest" description="Disordered" evidence="1">
    <location>
        <begin position="252"/>
        <end position="319"/>
    </location>
</feature>
<comment type="caution">
    <text evidence="3">The sequence shown here is derived from an EMBL/GenBank/DDBJ whole genome shotgun (WGS) entry which is preliminary data.</text>
</comment>